<keyword evidence="3" id="KW-1185">Reference proteome</keyword>
<feature type="region of interest" description="Disordered" evidence="1">
    <location>
        <begin position="127"/>
        <end position="148"/>
    </location>
</feature>
<feature type="region of interest" description="Disordered" evidence="1">
    <location>
        <begin position="172"/>
        <end position="193"/>
    </location>
</feature>
<dbReference type="Proteomes" id="UP000265520">
    <property type="component" value="Unassembled WGS sequence"/>
</dbReference>
<sequence>MPIPSCTCRQRCTCEAMCSARRNHLLLHTIRFLTGLNENFANVKSQILLMDLVPPMNKVFSMVIQYERHGKFAEIDDSKLLINAAKTSKSSSSSNSNVRHCTFCGKDNHFVENCFKKNGVPPHMKKFSSAHHAATEGGSNDSVPATNPSISQEQYDQLMILLQNSQLVQGSASARSNQVGSSMNAGHSSDSHKGASHHICNSLNWFQSYIEITPIKIKLPNGNFSFAKFSGVEKRYLRMIGSASEHEGLYYLDLTDKTAHVASIE</sequence>
<comment type="caution">
    <text evidence="2">The sequence shown here is derived from an EMBL/GenBank/DDBJ whole genome shotgun (WGS) entry which is preliminary data.</text>
</comment>
<accession>A0A392N9R8</accession>
<dbReference type="PANTHER" id="PTHR34222">
    <property type="entry name" value="GAG_PRE-INTEGRS DOMAIN-CONTAINING PROTEIN"/>
    <property type="match status" value="1"/>
</dbReference>
<organism evidence="2 3">
    <name type="scientific">Trifolium medium</name>
    <dbReference type="NCBI Taxonomy" id="97028"/>
    <lineage>
        <taxon>Eukaryota</taxon>
        <taxon>Viridiplantae</taxon>
        <taxon>Streptophyta</taxon>
        <taxon>Embryophyta</taxon>
        <taxon>Tracheophyta</taxon>
        <taxon>Spermatophyta</taxon>
        <taxon>Magnoliopsida</taxon>
        <taxon>eudicotyledons</taxon>
        <taxon>Gunneridae</taxon>
        <taxon>Pentapetalae</taxon>
        <taxon>rosids</taxon>
        <taxon>fabids</taxon>
        <taxon>Fabales</taxon>
        <taxon>Fabaceae</taxon>
        <taxon>Papilionoideae</taxon>
        <taxon>50 kb inversion clade</taxon>
        <taxon>NPAAA clade</taxon>
        <taxon>Hologalegina</taxon>
        <taxon>IRL clade</taxon>
        <taxon>Trifolieae</taxon>
        <taxon>Trifolium</taxon>
    </lineage>
</organism>
<dbReference type="PANTHER" id="PTHR34222:SF99">
    <property type="entry name" value="PROTEIN, PUTATIVE-RELATED"/>
    <property type="match status" value="1"/>
</dbReference>
<feature type="compositionally biased region" description="Polar residues" evidence="1">
    <location>
        <begin position="172"/>
        <end position="188"/>
    </location>
</feature>
<feature type="non-terminal residue" evidence="2">
    <location>
        <position position="265"/>
    </location>
</feature>
<evidence type="ECO:0000256" key="1">
    <source>
        <dbReference type="SAM" id="MobiDB-lite"/>
    </source>
</evidence>
<name>A0A392N9R8_9FABA</name>
<proteinExistence type="predicted"/>
<feature type="compositionally biased region" description="Polar residues" evidence="1">
    <location>
        <begin position="137"/>
        <end position="148"/>
    </location>
</feature>
<protein>
    <submittedName>
        <fullName evidence="2">Retrovirus-related pol polyprotein from transposon TNT 1-94</fullName>
    </submittedName>
</protein>
<evidence type="ECO:0000313" key="2">
    <source>
        <dbReference type="EMBL" id="MCH95214.1"/>
    </source>
</evidence>
<dbReference type="AlphaFoldDB" id="A0A392N9R8"/>
<evidence type="ECO:0000313" key="3">
    <source>
        <dbReference type="Proteomes" id="UP000265520"/>
    </source>
</evidence>
<reference evidence="2 3" key="1">
    <citation type="journal article" date="2018" name="Front. Plant Sci.">
        <title>Red Clover (Trifolium pratense) and Zigzag Clover (T. medium) - A Picture of Genomic Similarities and Differences.</title>
        <authorList>
            <person name="Dluhosova J."/>
            <person name="Istvanek J."/>
            <person name="Nedelnik J."/>
            <person name="Repkova J."/>
        </authorList>
    </citation>
    <scope>NUCLEOTIDE SEQUENCE [LARGE SCALE GENOMIC DNA]</scope>
    <source>
        <strain evidence="3">cv. 10/8</strain>
        <tissue evidence="2">Leaf</tissue>
    </source>
</reference>
<dbReference type="EMBL" id="LXQA010029227">
    <property type="protein sequence ID" value="MCH95214.1"/>
    <property type="molecule type" value="Genomic_DNA"/>
</dbReference>